<dbReference type="InterPro" id="IPR058155">
    <property type="entry name" value="Skg3/CAF120-like_PH"/>
</dbReference>
<feature type="compositionally biased region" description="Low complexity" evidence="1">
    <location>
        <begin position="483"/>
        <end position="499"/>
    </location>
</feature>
<feature type="region of interest" description="Disordered" evidence="1">
    <location>
        <begin position="483"/>
        <end position="547"/>
    </location>
</feature>
<feature type="compositionally biased region" description="Polar residues" evidence="1">
    <location>
        <begin position="962"/>
        <end position="977"/>
    </location>
</feature>
<protein>
    <recommendedName>
        <fullName evidence="2">PH domain-containing protein</fullName>
    </recommendedName>
</protein>
<feature type="region of interest" description="Disordered" evidence="1">
    <location>
        <begin position="848"/>
        <end position="977"/>
    </location>
</feature>
<dbReference type="AlphaFoldDB" id="A0A7G3ZCI7"/>
<dbReference type="Pfam" id="PF25381">
    <property type="entry name" value="PH_26"/>
    <property type="match status" value="1"/>
</dbReference>
<feature type="compositionally biased region" description="Low complexity" evidence="1">
    <location>
        <begin position="517"/>
        <end position="530"/>
    </location>
</feature>
<feature type="region of interest" description="Disordered" evidence="1">
    <location>
        <begin position="637"/>
        <end position="674"/>
    </location>
</feature>
<organism evidence="3 4">
    <name type="scientific">Torulaspora globosa</name>
    <dbReference type="NCBI Taxonomy" id="48254"/>
    <lineage>
        <taxon>Eukaryota</taxon>
        <taxon>Fungi</taxon>
        <taxon>Dikarya</taxon>
        <taxon>Ascomycota</taxon>
        <taxon>Saccharomycotina</taxon>
        <taxon>Saccharomycetes</taxon>
        <taxon>Saccharomycetales</taxon>
        <taxon>Saccharomycetaceae</taxon>
        <taxon>Torulaspora</taxon>
    </lineage>
</organism>
<evidence type="ECO:0000313" key="4">
    <source>
        <dbReference type="Proteomes" id="UP000515788"/>
    </source>
</evidence>
<feature type="region of interest" description="Disordered" evidence="1">
    <location>
        <begin position="1"/>
        <end position="61"/>
    </location>
</feature>
<dbReference type="CDD" id="cd00821">
    <property type="entry name" value="PH"/>
    <property type="match status" value="1"/>
</dbReference>
<dbReference type="GeneID" id="59324342"/>
<feature type="domain" description="PH" evidence="2">
    <location>
        <begin position="85"/>
        <end position="211"/>
    </location>
</feature>
<dbReference type="Pfam" id="PF00169">
    <property type="entry name" value="PH"/>
    <property type="match status" value="1"/>
</dbReference>
<feature type="compositionally biased region" description="Polar residues" evidence="1">
    <location>
        <begin position="637"/>
        <end position="656"/>
    </location>
</feature>
<dbReference type="OrthoDB" id="5563754at2759"/>
<dbReference type="InterPro" id="IPR001849">
    <property type="entry name" value="PH_domain"/>
</dbReference>
<feature type="region of interest" description="Disordered" evidence="1">
    <location>
        <begin position="710"/>
        <end position="730"/>
    </location>
</feature>
<evidence type="ECO:0000313" key="3">
    <source>
        <dbReference type="EMBL" id="QLL31223.1"/>
    </source>
</evidence>
<feature type="compositionally biased region" description="Low complexity" evidence="1">
    <location>
        <begin position="33"/>
        <end position="48"/>
    </location>
</feature>
<feature type="region of interest" description="Disordered" evidence="1">
    <location>
        <begin position="789"/>
        <end position="830"/>
    </location>
</feature>
<dbReference type="Gene3D" id="2.30.29.30">
    <property type="entry name" value="Pleckstrin-homology domain (PH domain)/Phosphotyrosine-binding domain (PTB)"/>
    <property type="match status" value="1"/>
</dbReference>
<reference evidence="3 4" key="1">
    <citation type="submission" date="2020-06" db="EMBL/GenBank/DDBJ databases">
        <title>The yeast mating-type switching endonuclease HO is a domesticated member of an unorthodox homing genetic element family.</title>
        <authorList>
            <person name="Coughlan A.Y."/>
            <person name="Lombardi L."/>
            <person name="Braun-Galleani S."/>
            <person name="Martos A.R."/>
            <person name="Galeote V."/>
            <person name="Bigey F."/>
            <person name="Dequin S."/>
            <person name="Byrne K.P."/>
            <person name="Wolfe K.H."/>
        </authorList>
    </citation>
    <scope>NUCLEOTIDE SEQUENCE [LARGE SCALE GENOMIC DNA]</scope>
    <source>
        <strain evidence="3 4">CBS764</strain>
    </source>
</reference>
<dbReference type="KEGG" id="tgb:HG536_0B00840"/>
<sequence>MKRIFSGAMSPDFPAPPKFFQRDASASDPTSPKSLRSRSSSISKILGGDSSPKVPPVLPQEMSVTGSVSPELIPIVTLLSAHAHRRYHEGVFLILQDLKGDGTAAARKWQEVYGVLIGTQLALWDAKELAECESGNNNPRLKDVARKPQYINFTDATLRPLDGSDVIVTESKKSLQNALVVSTTLKNRYFLQFSDKESFNRWHAAIRLSLFEETALQEAYTGAFLSSRGAKLGDIKIILSDSKFDYEDWVSVRFGAGMPWKRCFAVISQSTSKKHPFGKISFYESDKKTKKTNVMATVTSSVALYAVYPSSPLLIDTSTIIKLEGSIVFNKKEEPQDSSIFIMPEKHHAVPGYDTIIRFLVPAMNAFKLYGRPKKLIANKDDQNSLLFALPTLPHVHYLKADELLPLTNSVSSLQWTAHEWRDHIRDILQKKLSHGYTGCGSSSGLTGALASPVIASAELFDGTGGAASSSFLSLQKPLQGSSISSRSESVSTFTSKSASPRKSKHLPTPSNLNKGSSDSVSATSSSSVKATDKSLTSQSSELNISQDNNVIPQLKVDIPDSNFSRLGGDHAMKNRTNPVEKFSHASDLSAIYDKYSVSPFGESLTESPVAQTINIEDRSPYEQYVGSTGGRTLEISNIRDSNSTAGTDARNSSGNYHLGKREGLEETKDSEELSNFARRVSEMKIENDMPLRKPAAEATISPIDIDLNFNVPHHHSPGNEGSEDDNVFDPDFMEQNQMLESESIYTSADGKAGEFEAYRNDRNEPYEPKPNQAAQPTQAPAIDLQQTDHRLPHSGPVRNFQQYRGPSASPDPSNGYKNNHRQAPPQQTDINRQNLYQRQAYPDSPHRALVQRGNSPQYSNFPNPGLKNSSSRPLPPQISNKASPQMQSHPRPYVPMHPQSSQQYPTHGGQYSKSQNGPPPQNMNRMGASAPMNPNGGRVGPYLQQAGPVSHHKPRPAPNGGFSQFMPSTSTNPYAR</sequence>
<evidence type="ECO:0000259" key="2">
    <source>
        <dbReference type="PROSITE" id="PS50003"/>
    </source>
</evidence>
<dbReference type="PROSITE" id="PS50003">
    <property type="entry name" value="PH_DOMAIN"/>
    <property type="match status" value="1"/>
</dbReference>
<dbReference type="InterPro" id="IPR011993">
    <property type="entry name" value="PH-like_dom_sf"/>
</dbReference>
<feature type="compositionally biased region" description="Polar residues" evidence="1">
    <location>
        <begin position="536"/>
        <end position="547"/>
    </location>
</feature>
<dbReference type="RefSeq" id="XP_037137898.1">
    <property type="nucleotide sequence ID" value="XM_037282003.1"/>
</dbReference>
<dbReference type="SMART" id="SM00233">
    <property type="entry name" value="PH"/>
    <property type="match status" value="2"/>
</dbReference>
<feature type="compositionally biased region" description="Basic and acidic residues" evidence="1">
    <location>
        <begin position="660"/>
        <end position="672"/>
    </location>
</feature>
<proteinExistence type="predicted"/>
<feature type="compositionally biased region" description="Polar residues" evidence="1">
    <location>
        <begin position="853"/>
        <end position="889"/>
    </location>
</feature>
<evidence type="ECO:0000256" key="1">
    <source>
        <dbReference type="SAM" id="MobiDB-lite"/>
    </source>
</evidence>
<gene>
    <name evidence="3" type="ORF">HG536_0B00840</name>
</gene>
<dbReference type="SUPFAM" id="SSF50729">
    <property type="entry name" value="PH domain-like"/>
    <property type="match status" value="1"/>
</dbReference>
<feature type="compositionally biased region" description="Polar residues" evidence="1">
    <location>
        <begin position="800"/>
        <end position="818"/>
    </location>
</feature>
<dbReference type="Proteomes" id="UP000515788">
    <property type="component" value="Chromosome 2"/>
</dbReference>
<keyword evidence="4" id="KW-1185">Reference proteome</keyword>
<accession>A0A7G3ZCI7</accession>
<feature type="compositionally biased region" description="Polar residues" evidence="1">
    <location>
        <begin position="899"/>
        <end position="917"/>
    </location>
</feature>
<name>A0A7G3ZCI7_9SACH</name>
<dbReference type="EMBL" id="CP059247">
    <property type="protein sequence ID" value="QLL31223.1"/>
    <property type="molecule type" value="Genomic_DNA"/>
</dbReference>